<accession>A0ABU8ERL0</accession>
<comment type="caution">
    <text evidence="4">The sequence shown here is derived from an EMBL/GenBank/DDBJ whole genome shotgun (WGS) entry which is preliminary data.</text>
</comment>
<gene>
    <name evidence="4" type="ORF">WAE96_07820</name>
</gene>
<keyword evidence="5" id="KW-1185">Reference proteome</keyword>
<reference evidence="4 5" key="1">
    <citation type="submission" date="2023-12" db="EMBL/GenBank/DDBJ databases">
        <title>Friends and Foes: Symbiotic and Algicidal bacterial influence on Karenia brevis blooms.</title>
        <authorList>
            <person name="Fei C."/>
            <person name="Mohamed A.R."/>
            <person name="Booker A."/>
            <person name="Arshad M."/>
            <person name="Klass S."/>
            <person name="Ahn S."/>
            <person name="Gilbert P.M."/>
            <person name="Heil C.A."/>
            <person name="Martinez J.M."/>
            <person name="Amin S.A."/>
        </authorList>
    </citation>
    <scope>NUCLEOTIDE SEQUENCE [LARGE SCALE GENOMIC DNA]</scope>
    <source>
        <strain evidence="4 5">CE15</strain>
    </source>
</reference>
<keyword evidence="2" id="KW-0808">Transferase</keyword>
<dbReference type="EMBL" id="JBAWKS010000001">
    <property type="protein sequence ID" value="MEI4549609.1"/>
    <property type="molecule type" value="Genomic_DNA"/>
</dbReference>
<dbReference type="Proteomes" id="UP001382455">
    <property type="component" value="Unassembled WGS sequence"/>
</dbReference>
<keyword evidence="2" id="KW-0239">DNA-directed DNA polymerase</keyword>
<evidence type="ECO:0000256" key="2">
    <source>
        <dbReference type="ARBA" id="ARBA00022932"/>
    </source>
</evidence>
<name>A0ABU8ERL0_9GAMM</name>
<dbReference type="InterPro" id="IPR050238">
    <property type="entry name" value="DNA_Rep/Repair_Clamp_Loader"/>
</dbReference>
<organism evidence="4 5">
    <name type="scientific">Pseudoalteromonas spongiae</name>
    <dbReference type="NCBI Taxonomy" id="298657"/>
    <lineage>
        <taxon>Bacteria</taxon>
        <taxon>Pseudomonadati</taxon>
        <taxon>Pseudomonadota</taxon>
        <taxon>Gammaproteobacteria</taxon>
        <taxon>Alteromonadales</taxon>
        <taxon>Pseudoalteromonadaceae</taxon>
        <taxon>Pseudoalteromonas</taxon>
    </lineage>
</organism>
<comment type="catalytic activity">
    <reaction evidence="3">
        <text>DNA(n) + a 2'-deoxyribonucleoside 5'-triphosphate = DNA(n+1) + diphosphate</text>
        <dbReference type="Rhea" id="RHEA:22508"/>
        <dbReference type="Rhea" id="RHEA-COMP:17339"/>
        <dbReference type="Rhea" id="RHEA-COMP:17340"/>
        <dbReference type="ChEBI" id="CHEBI:33019"/>
        <dbReference type="ChEBI" id="CHEBI:61560"/>
        <dbReference type="ChEBI" id="CHEBI:173112"/>
        <dbReference type="EC" id="2.7.7.7"/>
    </reaction>
</comment>
<dbReference type="InterPro" id="IPR027417">
    <property type="entry name" value="P-loop_NTPase"/>
</dbReference>
<evidence type="ECO:0000256" key="3">
    <source>
        <dbReference type="ARBA" id="ARBA00049244"/>
    </source>
</evidence>
<proteinExistence type="predicted"/>
<evidence type="ECO:0000256" key="1">
    <source>
        <dbReference type="ARBA" id="ARBA00012417"/>
    </source>
</evidence>
<evidence type="ECO:0000313" key="4">
    <source>
        <dbReference type="EMBL" id="MEI4549609.1"/>
    </source>
</evidence>
<dbReference type="SUPFAM" id="SSF52540">
    <property type="entry name" value="P-loop containing nucleoside triphosphate hydrolases"/>
    <property type="match status" value="1"/>
</dbReference>
<sequence length="296" mass="33095">MIPSWLQPNYQQLQQLGATGQLHHGLLLLGKEGVGSFDLAYQLTLDLLCMSNGTQACGVCKACTLNKSQTNPDFMLVSAEKDSISVEQVRAISDFFVSTASFQGNKVVIVKDAHALTLSASNALLKTLEEPNANRYLVLLSDPNTPLPATILSRCFKITLTVDANQAKQFISDLGIDVTQPWVNAFLHRPLCLKQWQEDGQLSAVESLYQLSQQQTLQSCHKQLLELFNQNTDYIDIFAQFCAQKLQTELLSNTLDVKRYQEKNQALLSFAHKFKEVKGLNLSLQLNQLLKQLSYL</sequence>
<dbReference type="Pfam" id="PF13177">
    <property type="entry name" value="DNA_pol3_delta2"/>
    <property type="match status" value="1"/>
</dbReference>
<keyword evidence="2" id="KW-0548">Nucleotidyltransferase</keyword>
<protein>
    <recommendedName>
        <fullName evidence="1">DNA-directed DNA polymerase</fullName>
        <ecNumber evidence="1">2.7.7.7</ecNumber>
    </recommendedName>
</protein>
<dbReference type="EC" id="2.7.7.7" evidence="1"/>
<evidence type="ECO:0000313" key="5">
    <source>
        <dbReference type="Proteomes" id="UP001382455"/>
    </source>
</evidence>
<dbReference type="RefSeq" id="WP_336435099.1">
    <property type="nucleotide sequence ID" value="NZ_JBAWKS010000001.1"/>
</dbReference>
<dbReference type="PANTHER" id="PTHR11669:SF8">
    <property type="entry name" value="DNA POLYMERASE III SUBUNIT DELTA"/>
    <property type="match status" value="1"/>
</dbReference>
<dbReference type="Gene3D" id="3.40.50.300">
    <property type="entry name" value="P-loop containing nucleotide triphosphate hydrolases"/>
    <property type="match status" value="1"/>
</dbReference>
<dbReference type="PANTHER" id="PTHR11669">
    <property type="entry name" value="REPLICATION FACTOR C / DNA POLYMERASE III GAMMA-TAU SUBUNIT"/>
    <property type="match status" value="1"/>
</dbReference>